<evidence type="ECO:0000313" key="2">
    <source>
        <dbReference type="Proteomes" id="UP000236893"/>
    </source>
</evidence>
<dbReference type="InterPro" id="IPR052341">
    <property type="entry name" value="LOG_family_nucleotidases"/>
</dbReference>
<dbReference type="Gene3D" id="3.40.50.450">
    <property type="match status" value="1"/>
</dbReference>
<proteinExistence type="predicted"/>
<dbReference type="InterPro" id="IPR005268">
    <property type="entry name" value="CHP00725"/>
</dbReference>
<keyword evidence="2" id="KW-1185">Reference proteome</keyword>
<dbReference type="Proteomes" id="UP000236893">
    <property type="component" value="Unassembled WGS sequence"/>
</dbReference>
<dbReference type="InterPro" id="IPR041164">
    <property type="entry name" value="LDcluster4"/>
</dbReference>
<dbReference type="SUPFAM" id="SSF102405">
    <property type="entry name" value="MCP/YpsA-like"/>
    <property type="match status" value="1"/>
</dbReference>
<dbReference type="PANTHER" id="PTHR43393">
    <property type="entry name" value="CYTOKININ RIBOSIDE 5'-MONOPHOSPHATE PHOSPHORIBOHYDROLASE"/>
    <property type="match status" value="1"/>
</dbReference>
<protein>
    <submittedName>
        <fullName evidence="1">TIGR00725 family protein</fullName>
    </submittedName>
</protein>
<dbReference type="PANTHER" id="PTHR43393:SF3">
    <property type="entry name" value="LYSINE DECARBOXYLASE-LIKE PROTEIN"/>
    <property type="match status" value="1"/>
</dbReference>
<evidence type="ECO:0000313" key="1">
    <source>
        <dbReference type="EMBL" id="POY38041.1"/>
    </source>
</evidence>
<comment type="caution">
    <text evidence="1">The sequence shown here is derived from an EMBL/GenBank/DDBJ whole genome shotgun (WGS) entry which is preliminary data.</text>
</comment>
<sequence>MNVSRIQATVIGDSDAEPEALTAAEAVGAILAKLGVTVVTGGRGGIMEAASKGAAEAGGLTVGILPFEESIKANSYCKVVIPTGIGHARSYVNILCGDLIIVIGGGAATLSEMCFAWMQNKPIFALKAYGGYAQEFAGKQLDSLRHDVVISCENIRELEKKVSDWLHLEDILN</sequence>
<dbReference type="Pfam" id="PF18306">
    <property type="entry name" value="LDcluster4"/>
    <property type="match status" value="1"/>
</dbReference>
<gene>
    <name evidence="1" type="ORF">C3K47_05830</name>
</gene>
<organism evidence="1 2">
    <name type="scientific">Solitalea longa</name>
    <dbReference type="NCBI Taxonomy" id="2079460"/>
    <lineage>
        <taxon>Bacteria</taxon>
        <taxon>Pseudomonadati</taxon>
        <taxon>Bacteroidota</taxon>
        <taxon>Sphingobacteriia</taxon>
        <taxon>Sphingobacteriales</taxon>
        <taxon>Sphingobacteriaceae</taxon>
        <taxon>Solitalea</taxon>
    </lineage>
</organism>
<reference evidence="1 2" key="1">
    <citation type="submission" date="2018-01" db="EMBL/GenBank/DDBJ databases">
        <authorList>
            <person name="Gaut B.S."/>
            <person name="Morton B.R."/>
            <person name="Clegg M.T."/>
            <person name="Duvall M.R."/>
        </authorList>
    </citation>
    <scope>NUCLEOTIDE SEQUENCE [LARGE SCALE GENOMIC DNA]</scope>
    <source>
        <strain evidence="1 2">HR-AV</strain>
    </source>
</reference>
<accession>A0A2S5A612</accession>
<name>A0A2S5A612_9SPHI</name>
<dbReference type="GO" id="GO:0005829">
    <property type="term" value="C:cytosol"/>
    <property type="evidence" value="ECO:0007669"/>
    <property type="project" value="TreeGrafter"/>
</dbReference>
<dbReference type="EMBL" id="PQVF01000003">
    <property type="protein sequence ID" value="POY38041.1"/>
    <property type="molecule type" value="Genomic_DNA"/>
</dbReference>
<dbReference type="OrthoDB" id="9801098at2"/>
<dbReference type="RefSeq" id="WP_103788171.1">
    <property type="nucleotide sequence ID" value="NZ_PQVF01000003.1"/>
</dbReference>
<dbReference type="NCBIfam" id="TIGR00725">
    <property type="entry name" value="TIGR00725 family protein"/>
    <property type="match status" value="1"/>
</dbReference>
<dbReference type="AlphaFoldDB" id="A0A2S5A612"/>